<dbReference type="Gene3D" id="1.10.357.10">
    <property type="entry name" value="Tetracycline Repressor, domain 2"/>
    <property type="match status" value="1"/>
</dbReference>
<evidence type="ECO:0000259" key="4">
    <source>
        <dbReference type="PROSITE" id="PS50977"/>
    </source>
</evidence>
<dbReference type="AlphaFoldDB" id="A0A9W6ME29"/>
<accession>A0A9W6ME29</accession>
<proteinExistence type="predicted"/>
<dbReference type="InterPro" id="IPR009057">
    <property type="entry name" value="Homeodomain-like_sf"/>
</dbReference>
<evidence type="ECO:0000256" key="2">
    <source>
        <dbReference type="PROSITE-ProRule" id="PRU00335"/>
    </source>
</evidence>
<reference evidence="5" key="2">
    <citation type="submission" date="2023-01" db="EMBL/GenBank/DDBJ databases">
        <authorList>
            <person name="Sun Q."/>
            <person name="Evtushenko L."/>
        </authorList>
    </citation>
    <scope>NUCLEOTIDE SEQUENCE</scope>
    <source>
        <strain evidence="5">VKM Ac-2007</strain>
    </source>
</reference>
<dbReference type="PROSITE" id="PS50977">
    <property type="entry name" value="HTH_TETR_2"/>
    <property type="match status" value="1"/>
</dbReference>
<evidence type="ECO:0000256" key="3">
    <source>
        <dbReference type="SAM" id="MobiDB-lite"/>
    </source>
</evidence>
<keyword evidence="1 2" id="KW-0238">DNA-binding</keyword>
<organism evidence="5 6">
    <name type="scientific">Streptosporangium carneum</name>
    <dbReference type="NCBI Taxonomy" id="47481"/>
    <lineage>
        <taxon>Bacteria</taxon>
        <taxon>Bacillati</taxon>
        <taxon>Actinomycetota</taxon>
        <taxon>Actinomycetes</taxon>
        <taxon>Streptosporangiales</taxon>
        <taxon>Streptosporangiaceae</taxon>
        <taxon>Streptosporangium</taxon>
    </lineage>
</organism>
<dbReference type="Proteomes" id="UP001143474">
    <property type="component" value="Unassembled WGS sequence"/>
</dbReference>
<evidence type="ECO:0000313" key="6">
    <source>
        <dbReference type="Proteomes" id="UP001143474"/>
    </source>
</evidence>
<gene>
    <name evidence="5" type="ORF">GCM10017600_45300</name>
</gene>
<feature type="domain" description="HTH tetR-type" evidence="4">
    <location>
        <begin position="17"/>
        <end position="76"/>
    </location>
</feature>
<feature type="region of interest" description="Disordered" evidence="3">
    <location>
        <begin position="242"/>
        <end position="286"/>
    </location>
</feature>
<dbReference type="GO" id="GO:0003677">
    <property type="term" value="F:DNA binding"/>
    <property type="evidence" value="ECO:0007669"/>
    <property type="project" value="UniProtKB-UniRule"/>
</dbReference>
<comment type="caution">
    <text evidence="5">The sequence shown here is derived from an EMBL/GenBank/DDBJ whole genome shotgun (WGS) entry which is preliminary data.</text>
</comment>
<dbReference type="InterPro" id="IPR001647">
    <property type="entry name" value="HTH_TetR"/>
</dbReference>
<keyword evidence="6" id="KW-1185">Reference proteome</keyword>
<sequence>MINVISTSPRAAPLPPDERRAALIASTLALVLAQGPDVNTKQIAQAAGVAEGTIFRVFATKDELVNAAISSAFDPSPLLHDLTAVDRAASLDARLVAAVEILQRHTACVFRLVDALVMRRAAATGRKAQTGRDAAETGVETGVDGGPGPGQGDPEACRDHGVLPDSRAAELQRIRATQLDQRVVIRQALVNLIEPDRDRLRCTPQETARRLQLLTIAGSHPRIVEDDPLTPEEIVSTLLDGIRLRPGHDTPAPASPRDASHPEAPVLDLPDSGTPGLDTPSGDPPC</sequence>
<name>A0A9W6ME29_9ACTN</name>
<feature type="region of interest" description="Disordered" evidence="3">
    <location>
        <begin position="125"/>
        <end position="161"/>
    </location>
</feature>
<evidence type="ECO:0000313" key="5">
    <source>
        <dbReference type="EMBL" id="GLK11124.1"/>
    </source>
</evidence>
<evidence type="ECO:0000256" key="1">
    <source>
        <dbReference type="ARBA" id="ARBA00023125"/>
    </source>
</evidence>
<protein>
    <submittedName>
        <fullName evidence="5">TetR family transcriptional regulator</fullName>
    </submittedName>
</protein>
<reference evidence="5" key="1">
    <citation type="journal article" date="2014" name="Int. J. Syst. Evol. Microbiol.">
        <title>Complete genome sequence of Corynebacterium casei LMG S-19264T (=DSM 44701T), isolated from a smear-ripened cheese.</title>
        <authorList>
            <consortium name="US DOE Joint Genome Institute (JGI-PGF)"/>
            <person name="Walter F."/>
            <person name="Albersmeier A."/>
            <person name="Kalinowski J."/>
            <person name="Ruckert C."/>
        </authorList>
    </citation>
    <scope>NUCLEOTIDE SEQUENCE</scope>
    <source>
        <strain evidence="5">VKM Ac-2007</strain>
    </source>
</reference>
<dbReference type="Pfam" id="PF00440">
    <property type="entry name" value="TetR_N"/>
    <property type="match status" value="1"/>
</dbReference>
<dbReference type="EMBL" id="BSEV01000010">
    <property type="protein sequence ID" value="GLK11124.1"/>
    <property type="molecule type" value="Genomic_DNA"/>
</dbReference>
<dbReference type="SUPFAM" id="SSF46689">
    <property type="entry name" value="Homeodomain-like"/>
    <property type="match status" value="1"/>
</dbReference>
<feature type="DNA-binding region" description="H-T-H motif" evidence="2">
    <location>
        <begin position="39"/>
        <end position="58"/>
    </location>
</feature>